<dbReference type="Pfam" id="PF02195">
    <property type="entry name" value="ParB_N"/>
    <property type="match status" value="1"/>
</dbReference>
<sequence length="280" mass="32114">MIRDTGSPRADAEADFLRARRLQVITALTARLLRKEGGDRKALSFQEVVDALGLVDEVALGIRVIPVDQIVGSVDRVREFDPKFRPRSGLSRRRFERIDEAARRGEPLPPIDVYQIGDIYFVRDGHHRVAVHRALDLAEIEADVRLVRTVVEPDDVRARSDLASRELRRLFLQRVPVGRAGRRALFLSDAEQYPWFAEMVEAWAARLMFAEGRCLERPEAAKRWYAEEFVPVVEMIESADLLEKGETPADAYMRVAGERYAVFHNHTWNTEIIAELGRRR</sequence>
<reference evidence="3" key="1">
    <citation type="submission" date="2023-07" db="EMBL/GenBank/DDBJ databases">
        <title>30 novel species of actinomycetes from the DSMZ collection.</title>
        <authorList>
            <person name="Nouioui I."/>
        </authorList>
    </citation>
    <scope>NUCLEOTIDE SEQUENCE [LARGE SCALE GENOMIC DNA]</scope>
    <source>
        <strain evidence="3">DSM 45834</strain>
    </source>
</reference>
<name>A0ABU2NA68_9PSEU</name>
<gene>
    <name evidence="2" type="ORF">RM445_12990</name>
</gene>
<dbReference type="InterPro" id="IPR036086">
    <property type="entry name" value="ParB/Sulfiredoxin_sf"/>
</dbReference>
<evidence type="ECO:0000313" key="2">
    <source>
        <dbReference type="EMBL" id="MDT0350442.1"/>
    </source>
</evidence>
<comment type="caution">
    <text evidence="2">The sequence shown here is derived from an EMBL/GenBank/DDBJ whole genome shotgun (WGS) entry which is preliminary data.</text>
</comment>
<dbReference type="SUPFAM" id="SSF110849">
    <property type="entry name" value="ParB/Sulfiredoxin"/>
    <property type="match status" value="1"/>
</dbReference>
<protein>
    <submittedName>
        <fullName evidence="2">Chromosome partitioning protein ParB</fullName>
    </submittedName>
</protein>
<keyword evidence="3" id="KW-1185">Reference proteome</keyword>
<feature type="domain" description="ParB-like N-terminal" evidence="1">
    <location>
        <begin position="81"/>
        <end position="147"/>
    </location>
</feature>
<dbReference type="Proteomes" id="UP001183202">
    <property type="component" value="Unassembled WGS sequence"/>
</dbReference>
<dbReference type="RefSeq" id="WP_311556474.1">
    <property type="nucleotide sequence ID" value="NZ_JAVREJ010000007.1"/>
</dbReference>
<evidence type="ECO:0000313" key="3">
    <source>
        <dbReference type="Proteomes" id="UP001183202"/>
    </source>
</evidence>
<accession>A0ABU2NA68</accession>
<organism evidence="2 3">
    <name type="scientific">Pseudonocardia charpentierae</name>
    <dbReference type="NCBI Taxonomy" id="3075545"/>
    <lineage>
        <taxon>Bacteria</taxon>
        <taxon>Bacillati</taxon>
        <taxon>Actinomycetota</taxon>
        <taxon>Actinomycetes</taxon>
        <taxon>Pseudonocardiales</taxon>
        <taxon>Pseudonocardiaceae</taxon>
        <taxon>Pseudonocardia</taxon>
    </lineage>
</organism>
<dbReference type="EMBL" id="JAVREJ010000007">
    <property type="protein sequence ID" value="MDT0350442.1"/>
    <property type="molecule type" value="Genomic_DNA"/>
</dbReference>
<proteinExistence type="predicted"/>
<dbReference type="InterPro" id="IPR003115">
    <property type="entry name" value="ParB_N"/>
</dbReference>
<evidence type="ECO:0000259" key="1">
    <source>
        <dbReference type="Pfam" id="PF02195"/>
    </source>
</evidence>